<keyword evidence="1" id="KW-1133">Transmembrane helix</keyword>
<reference evidence="2" key="1">
    <citation type="journal article" date="2021" name="Proc. Natl. Acad. Sci. U.S.A.">
        <title>A Catalog of Tens of Thousands of Viruses from Human Metagenomes Reveals Hidden Associations with Chronic Diseases.</title>
        <authorList>
            <person name="Tisza M.J."/>
            <person name="Buck C.B."/>
        </authorList>
    </citation>
    <scope>NUCLEOTIDE SEQUENCE</scope>
    <source>
        <strain evidence="2">CtCVG11</strain>
    </source>
</reference>
<keyword evidence="1" id="KW-0812">Transmembrane</keyword>
<evidence type="ECO:0000313" key="2">
    <source>
        <dbReference type="EMBL" id="DAF91503.1"/>
    </source>
</evidence>
<name>A0A8S5UAI9_9CAUD</name>
<dbReference type="EMBL" id="BK016055">
    <property type="protein sequence ID" value="DAF91503.1"/>
    <property type="molecule type" value="Genomic_DNA"/>
</dbReference>
<sequence length="53" mass="5688">MRYIITTFQGLGIALVATATLRLPDVSGVGTLIGLWLIVFGFVLHMLIGGDKK</sequence>
<keyword evidence="1" id="KW-0472">Membrane</keyword>
<organism evidence="2">
    <name type="scientific">Caudovirales sp. ctCVG11</name>
    <dbReference type="NCBI Taxonomy" id="2825759"/>
    <lineage>
        <taxon>Viruses</taxon>
        <taxon>Duplodnaviria</taxon>
        <taxon>Heunggongvirae</taxon>
        <taxon>Uroviricota</taxon>
        <taxon>Caudoviricetes</taxon>
    </lineage>
</organism>
<feature type="transmembrane region" description="Helical" evidence="1">
    <location>
        <begin position="29"/>
        <end position="48"/>
    </location>
</feature>
<accession>A0A8S5UAI9</accession>
<proteinExistence type="predicted"/>
<evidence type="ECO:0000256" key="1">
    <source>
        <dbReference type="SAM" id="Phobius"/>
    </source>
</evidence>
<protein>
    <submittedName>
        <fullName evidence="2">Uncharacterized protein</fullName>
    </submittedName>
</protein>